<dbReference type="AlphaFoldDB" id="A0A136J6R3"/>
<organism evidence="2 3">
    <name type="scientific">Microdochium bolleyi</name>
    <dbReference type="NCBI Taxonomy" id="196109"/>
    <lineage>
        <taxon>Eukaryota</taxon>
        <taxon>Fungi</taxon>
        <taxon>Dikarya</taxon>
        <taxon>Ascomycota</taxon>
        <taxon>Pezizomycotina</taxon>
        <taxon>Sordariomycetes</taxon>
        <taxon>Xylariomycetidae</taxon>
        <taxon>Xylariales</taxon>
        <taxon>Microdochiaceae</taxon>
        <taxon>Microdochium</taxon>
    </lineage>
</organism>
<feature type="compositionally biased region" description="Basic and acidic residues" evidence="1">
    <location>
        <begin position="25"/>
        <end position="38"/>
    </location>
</feature>
<feature type="region of interest" description="Disordered" evidence="1">
    <location>
        <begin position="16"/>
        <end position="64"/>
    </location>
</feature>
<accession>A0A136J6R3</accession>
<sequence length="95" mass="10364">MPDASSPFFFVLSAQASPVQSSPVRSKDIKAPHGHREGAFQIPPSPRSVVLGGRRKKERKKERKGSWFMHVRLAARQGGEGGGSSYFVSAEKGVR</sequence>
<dbReference type="InParanoid" id="A0A136J6R3"/>
<protein>
    <submittedName>
        <fullName evidence="2">Uncharacterized protein</fullName>
    </submittedName>
</protein>
<proteinExistence type="predicted"/>
<evidence type="ECO:0000256" key="1">
    <source>
        <dbReference type="SAM" id="MobiDB-lite"/>
    </source>
</evidence>
<reference evidence="3" key="1">
    <citation type="submission" date="2016-02" db="EMBL/GenBank/DDBJ databases">
        <title>Draft genome sequence of Microdochium bolleyi, a fungal endophyte of beachgrass.</title>
        <authorList>
            <consortium name="DOE Joint Genome Institute"/>
            <person name="David A.S."/>
            <person name="May G."/>
            <person name="Haridas S."/>
            <person name="Lim J."/>
            <person name="Wang M."/>
            <person name="Labutti K."/>
            <person name="Lipzen A."/>
            <person name="Barry K."/>
            <person name="Grigoriev I.V."/>
        </authorList>
    </citation>
    <scope>NUCLEOTIDE SEQUENCE [LARGE SCALE GENOMIC DNA]</scope>
    <source>
        <strain evidence="3">J235TASD1</strain>
    </source>
</reference>
<keyword evidence="3" id="KW-1185">Reference proteome</keyword>
<dbReference type="EMBL" id="KQ964248">
    <property type="protein sequence ID" value="KXJ92843.1"/>
    <property type="molecule type" value="Genomic_DNA"/>
</dbReference>
<feature type="compositionally biased region" description="Basic residues" evidence="1">
    <location>
        <begin position="53"/>
        <end position="63"/>
    </location>
</feature>
<gene>
    <name evidence="2" type="ORF">Micbo1qcDRAFT_160676</name>
</gene>
<dbReference type="Proteomes" id="UP000070501">
    <property type="component" value="Unassembled WGS sequence"/>
</dbReference>
<evidence type="ECO:0000313" key="3">
    <source>
        <dbReference type="Proteomes" id="UP000070501"/>
    </source>
</evidence>
<evidence type="ECO:0000313" key="2">
    <source>
        <dbReference type="EMBL" id="KXJ92843.1"/>
    </source>
</evidence>
<name>A0A136J6R3_9PEZI</name>